<comment type="similarity">
    <text evidence="3">Belongs to the CcmC/CycZ/HelC family.</text>
</comment>
<proteinExistence type="inferred from homology"/>
<keyword evidence="12" id="KW-0456">Lyase</keyword>
<gene>
    <name evidence="12" type="ORF">AVDCRST_MAG11-2211</name>
</gene>
<keyword evidence="8 10" id="KW-0472">Membrane</keyword>
<evidence type="ECO:0000256" key="3">
    <source>
        <dbReference type="ARBA" id="ARBA00005840"/>
    </source>
</evidence>
<dbReference type="GO" id="GO:0015232">
    <property type="term" value="F:heme transmembrane transporter activity"/>
    <property type="evidence" value="ECO:0007669"/>
    <property type="project" value="InterPro"/>
</dbReference>
<evidence type="ECO:0000313" key="12">
    <source>
        <dbReference type="EMBL" id="CAA9325592.1"/>
    </source>
</evidence>
<dbReference type="InterPro" id="IPR003557">
    <property type="entry name" value="Cyt_c_biogenesis_CcmC"/>
</dbReference>
<evidence type="ECO:0000256" key="5">
    <source>
        <dbReference type="ARBA" id="ARBA00022692"/>
    </source>
</evidence>
<evidence type="ECO:0000256" key="7">
    <source>
        <dbReference type="ARBA" id="ARBA00022989"/>
    </source>
</evidence>
<name>A0A6J4L966_9BACT</name>
<sequence>MSIPLVNDSPATRGPRPGGSSSGRPARTVPAGPPVNWLSVLAVLALAAAAVRALAFTPVEALQGHAQKIFYVHVPSAVVALYLAIGVLAVTSALYLWLKDERLDRMAESAAEVGFVFMSVVLVTGPIWARPIWGVWWTWDARLTLTLFLWFVIFGYLVMRGAVEDPALRARYAAVLGLLAPLLVPFIHLSVVMFRTLHPQAIVLKPSAPSMPPEMVQTWLGAQAAFI</sequence>
<evidence type="ECO:0000256" key="1">
    <source>
        <dbReference type="ARBA" id="ARBA00002442"/>
    </source>
</evidence>
<evidence type="ECO:0000256" key="10">
    <source>
        <dbReference type="SAM" id="Phobius"/>
    </source>
</evidence>
<dbReference type="Pfam" id="PF01578">
    <property type="entry name" value="Cytochrom_C_asm"/>
    <property type="match status" value="1"/>
</dbReference>
<dbReference type="GO" id="GO:0017004">
    <property type="term" value="P:cytochrome complex assembly"/>
    <property type="evidence" value="ECO:0007669"/>
    <property type="project" value="UniProtKB-KW"/>
</dbReference>
<dbReference type="GO" id="GO:0005886">
    <property type="term" value="C:plasma membrane"/>
    <property type="evidence" value="ECO:0007669"/>
    <property type="project" value="TreeGrafter"/>
</dbReference>
<feature type="transmembrane region" description="Helical" evidence="10">
    <location>
        <begin position="141"/>
        <end position="159"/>
    </location>
</feature>
<evidence type="ECO:0000256" key="2">
    <source>
        <dbReference type="ARBA" id="ARBA00004141"/>
    </source>
</evidence>
<keyword evidence="7 10" id="KW-1133">Transmembrane helix</keyword>
<accession>A0A6J4L966</accession>
<evidence type="ECO:0000256" key="4">
    <source>
        <dbReference type="ARBA" id="ARBA00016463"/>
    </source>
</evidence>
<feature type="region of interest" description="Disordered" evidence="9">
    <location>
        <begin position="1"/>
        <end position="27"/>
    </location>
</feature>
<feature type="domain" description="Cytochrome c assembly protein" evidence="11">
    <location>
        <begin position="39"/>
        <end position="198"/>
    </location>
</feature>
<dbReference type="GO" id="GO:0020037">
    <property type="term" value="F:heme binding"/>
    <property type="evidence" value="ECO:0007669"/>
    <property type="project" value="InterPro"/>
</dbReference>
<dbReference type="InterPro" id="IPR045062">
    <property type="entry name" value="Cyt_c_biogenesis_CcsA/CcmC"/>
</dbReference>
<evidence type="ECO:0000256" key="9">
    <source>
        <dbReference type="SAM" id="MobiDB-lite"/>
    </source>
</evidence>
<feature type="non-terminal residue" evidence="12">
    <location>
        <position position="227"/>
    </location>
</feature>
<keyword evidence="5 10" id="KW-0812">Transmembrane</keyword>
<feature type="transmembrane region" description="Helical" evidence="10">
    <location>
        <begin position="77"/>
        <end position="98"/>
    </location>
</feature>
<dbReference type="EMBL" id="CADCTU010000513">
    <property type="protein sequence ID" value="CAA9325592.1"/>
    <property type="molecule type" value="Genomic_DNA"/>
</dbReference>
<comment type="function">
    <text evidence="1">Required for the export of heme to the periplasm for the biogenesis of c-type cytochromes.</text>
</comment>
<evidence type="ECO:0000259" key="11">
    <source>
        <dbReference type="Pfam" id="PF01578"/>
    </source>
</evidence>
<keyword evidence="6" id="KW-0201">Cytochrome c-type biogenesis</keyword>
<evidence type="ECO:0000256" key="8">
    <source>
        <dbReference type="ARBA" id="ARBA00023136"/>
    </source>
</evidence>
<comment type="subcellular location">
    <subcellularLocation>
        <location evidence="2">Membrane</location>
        <topology evidence="2">Multi-pass membrane protein</topology>
    </subcellularLocation>
</comment>
<dbReference type="PANTHER" id="PTHR30071">
    <property type="entry name" value="HEME EXPORTER PROTEIN C"/>
    <property type="match status" value="1"/>
</dbReference>
<feature type="transmembrane region" description="Helical" evidence="10">
    <location>
        <begin position="37"/>
        <end position="57"/>
    </location>
</feature>
<reference evidence="12" key="1">
    <citation type="submission" date="2020-02" db="EMBL/GenBank/DDBJ databases">
        <authorList>
            <person name="Meier V. D."/>
        </authorList>
    </citation>
    <scope>NUCLEOTIDE SEQUENCE</scope>
    <source>
        <strain evidence="12">AVDCRST_MAG11</strain>
    </source>
</reference>
<evidence type="ECO:0000256" key="6">
    <source>
        <dbReference type="ARBA" id="ARBA00022748"/>
    </source>
</evidence>
<dbReference type="GO" id="GO:0016829">
    <property type="term" value="F:lyase activity"/>
    <property type="evidence" value="ECO:0007669"/>
    <property type="project" value="UniProtKB-KW"/>
</dbReference>
<organism evidence="12">
    <name type="scientific">uncultured Gemmatimonadaceae bacterium</name>
    <dbReference type="NCBI Taxonomy" id="246130"/>
    <lineage>
        <taxon>Bacteria</taxon>
        <taxon>Pseudomonadati</taxon>
        <taxon>Gemmatimonadota</taxon>
        <taxon>Gemmatimonadia</taxon>
        <taxon>Gemmatimonadales</taxon>
        <taxon>Gemmatimonadaceae</taxon>
        <taxon>environmental samples</taxon>
    </lineage>
</organism>
<dbReference type="AlphaFoldDB" id="A0A6J4L966"/>
<feature type="transmembrane region" description="Helical" evidence="10">
    <location>
        <begin position="110"/>
        <end position="129"/>
    </location>
</feature>
<dbReference type="PANTHER" id="PTHR30071:SF1">
    <property type="entry name" value="CYTOCHROME B_B6 PROTEIN-RELATED"/>
    <property type="match status" value="1"/>
</dbReference>
<dbReference type="InterPro" id="IPR002541">
    <property type="entry name" value="Cyt_c_assembly"/>
</dbReference>
<dbReference type="PRINTS" id="PR01386">
    <property type="entry name" value="CCMCBIOGNSIS"/>
</dbReference>
<feature type="transmembrane region" description="Helical" evidence="10">
    <location>
        <begin position="171"/>
        <end position="194"/>
    </location>
</feature>
<protein>
    <recommendedName>
        <fullName evidence="4">Heme exporter protein C</fullName>
    </recommendedName>
</protein>